<evidence type="ECO:0000256" key="2">
    <source>
        <dbReference type="ARBA" id="ARBA00022723"/>
    </source>
</evidence>
<dbReference type="GO" id="GO:0008270">
    <property type="term" value="F:zinc ion binding"/>
    <property type="evidence" value="ECO:0007669"/>
    <property type="project" value="InterPro"/>
</dbReference>
<name>A0A9N9H347_9GLOM</name>
<dbReference type="InterPro" id="IPR051615">
    <property type="entry name" value="Transcr_Regulatory_Elem"/>
</dbReference>
<evidence type="ECO:0000313" key="9">
    <source>
        <dbReference type="EMBL" id="CAG8645344.1"/>
    </source>
</evidence>
<evidence type="ECO:0000256" key="5">
    <source>
        <dbReference type="ARBA" id="ARBA00023125"/>
    </source>
</evidence>
<dbReference type="GO" id="GO:0000981">
    <property type="term" value="F:DNA-binding transcription factor activity, RNA polymerase II-specific"/>
    <property type="evidence" value="ECO:0007669"/>
    <property type="project" value="InterPro"/>
</dbReference>
<dbReference type="SMART" id="SM00066">
    <property type="entry name" value="GAL4"/>
    <property type="match status" value="1"/>
</dbReference>
<dbReference type="PANTHER" id="PTHR31313:SF81">
    <property type="entry name" value="TY1 ENHANCER ACTIVATOR"/>
    <property type="match status" value="1"/>
</dbReference>
<dbReference type="PROSITE" id="PS50048">
    <property type="entry name" value="ZN2_CY6_FUNGAL_2"/>
    <property type="match status" value="1"/>
</dbReference>
<comment type="caution">
    <text evidence="9">The sequence shown here is derived from an EMBL/GenBank/DDBJ whole genome shotgun (WGS) entry which is preliminary data.</text>
</comment>
<dbReference type="Proteomes" id="UP000789396">
    <property type="component" value="Unassembled WGS sequence"/>
</dbReference>
<dbReference type="GO" id="GO:0005634">
    <property type="term" value="C:nucleus"/>
    <property type="evidence" value="ECO:0007669"/>
    <property type="project" value="UniProtKB-SubCell"/>
</dbReference>
<keyword evidence="5" id="KW-0238">DNA-binding</keyword>
<dbReference type="InterPro" id="IPR036864">
    <property type="entry name" value="Zn2-C6_fun-type_DNA-bd_sf"/>
</dbReference>
<dbReference type="GO" id="GO:0003677">
    <property type="term" value="F:DNA binding"/>
    <property type="evidence" value="ECO:0007669"/>
    <property type="project" value="UniProtKB-KW"/>
</dbReference>
<keyword evidence="10" id="KW-1185">Reference proteome</keyword>
<reference evidence="9" key="1">
    <citation type="submission" date="2021-06" db="EMBL/GenBank/DDBJ databases">
        <authorList>
            <person name="Kallberg Y."/>
            <person name="Tangrot J."/>
            <person name="Rosling A."/>
        </authorList>
    </citation>
    <scope>NUCLEOTIDE SEQUENCE</scope>
    <source>
        <strain evidence="9">IN212</strain>
    </source>
</reference>
<dbReference type="Pfam" id="PF00172">
    <property type="entry name" value="Zn_clus"/>
    <property type="match status" value="1"/>
</dbReference>
<gene>
    <name evidence="9" type="ORF">RFULGI_LOCUS8230</name>
</gene>
<dbReference type="CDD" id="cd12148">
    <property type="entry name" value="fungal_TF_MHR"/>
    <property type="match status" value="1"/>
</dbReference>
<sequence length="290" mass="32350">MIVDESGDNHKRVKITTACDTCRRRKVKCDGASPCANCQRGGYQCTFSDSSSKRPRGPPKGFVALIEDRLHTIESLLVNLVNKDNSNELNKEIKRERETTIEETTTSTRQKFSTFKIRHYSPSNNIATTNSQHHLFIPSTPPADATGFSGFSESPTLISSYNDDLVSDDEDILHQNLVSPNDVNSLQSSNLLFLINPNQSGASYVDPPLPTSIPQLSKALPADVTQLLLEKYFNHFHPYFPIINRAKFFRRLSNPNVEDQPSPLLLNAIYSVGDMTVGDCICMVANWSNI</sequence>
<keyword evidence="4" id="KW-0805">Transcription regulation</keyword>
<evidence type="ECO:0000256" key="3">
    <source>
        <dbReference type="ARBA" id="ARBA00022833"/>
    </source>
</evidence>
<keyword evidence="2" id="KW-0479">Metal-binding</keyword>
<feature type="domain" description="Zn(2)-C6 fungal-type" evidence="8">
    <location>
        <begin position="18"/>
        <end position="47"/>
    </location>
</feature>
<comment type="subcellular location">
    <subcellularLocation>
        <location evidence="1">Nucleus</location>
    </subcellularLocation>
</comment>
<evidence type="ECO:0000313" key="10">
    <source>
        <dbReference type="Proteomes" id="UP000789396"/>
    </source>
</evidence>
<evidence type="ECO:0000259" key="8">
    <source>
        <dbReference type="PROSITE" id="PS50048"/>
    </source>
</evidence>
<accession>A0A9N9H347</accession>
<evidence type="ECO:0000256" key="4">
    <source>
        <dbReference type="ARBA" id="ARBA00023015"/>
    </source>
</evidence>
<dbReference type="InterPro" id="IPR007219">
    <property type="entry name" value="XnlR_reg_dom"/>
</dbReference>
<dbReference type="PROSITE" id="PS00463">
    <property type="entry name" value="ZN2_CY6_FUNGAL_1"/>
    <property type="match status" value="1"/>
</dbReference>
<keyword evidence="3" id="KW-0862">Zinc</keyword>
<dbReference type="CDD" id="cd00067">
    <property type="entry name" value="GAL4"/>
    <property type="match status" value="1"/>
</dbReference>
<keyword evidence="7" id="KW-0539">Nucleus</keyword>
<dbReference type="InterPro" id="IPR001138">
    <property type="entry name" value="Zn2Cys6_DnaBD"/>
</dbReference>
<dbReference type="OrthoDB" id="2123952at2759"/>
<keyword evidence="6" id="KW-0804">Transcription</keyword>
<dbReference type="AlphaFoldDB" id="A0A9N9H347"/>
<evidence type="ECO:0000256" key="6">
    <source>
        <dbReference type="ARBA" id="ARBA00023163"/>
    </source>
</evidence>
<evidence type="ECO:0000256" key="7">
    <source>
        <dbReference type="ARBA" id="ARBA00023242"/>
    </source>
</evidence>
<dbReference type="Gene3D" id="4.10.240.10">
    <property type="entry name" value="Zn(2)-C6 fungal-type DNA-binding domain"/>
    <property type="match status" value="1"/>
</dbReference>
<dbReference type="GO" id="GO:0006351">
    <property type="term" value="P:DNA-templated transcription"/>
    <property type="evidence" value="ECO:0007669"/>
    <property type="project" value="InterPro"/>
</dbReference>
<evidence type="ECO:0000256" key="1">
    <source>
        <dbReference type="ARBA" id="ARBA00004123"/>
    </source>
</evidence>
<dbReference type="EMBL" id="CAJVPZ010013021">
    <property type="protein sequence ID" value="CAG8645344.1"/>
    <property type="molecule type" value="Genomic_DNA"/>
</dbReference>
<dbReference type="SUPFAM" id="SSF57701">
    <property type="entry name" value="Zn2/Cys6 DNA-binding domain"/>
    <property type="match status" value="1"/>
</dbReference>
<dbReference type="PANTHER" id="PTHR31313">
    <property type="entry name" value="TY1 ENHANCER ACTIVATOR"/>
    <property type="match status" value="1"/>
</dbReference>
<organism evidence="9 10">
    <name type="scientific">Racocetra fulgida</name>
    <dbReference type="NCBI Taxonomy" id="60492"/>
    <lineage>
        <taxon>Eukaryota</taxon>
        <taxon>Fungi</taxon>
        <taxon>Fungi incertae sedis</taxon>
        <taxon>Mucoromycota</taxon>
        <taxon>Glomeromycotina</taxon>
        <taxon>Glomeromycetes</taxon>
        <taxon>Diversisporales</taxon>
        <taxon>Gigasporaceae</taxon>
        <taxon>Racocetra</taxon>
    </lineage>
</organism>
<proteinExistence type="predicted"/>
<protein>
    <submittedName>
        <fullName evidence="9">2412_t:CDS:1</fullName>
    </submittedName>
</protein>
<dbReference type="Pfam" id="PF04082">
    <property type="entry name" value="Fungal_trans"/>
    <property type="match status" value="1"/>
</dbReference>